<sequence length="129" mass="15502">MHHNASPEIFRRAKELRMRLTPAESVLWERLRANRLNGLLFRRQHPVSKYILDFYCHQYQIGIELDGEIHDQSDQKVRDIARQEDLNALGIYIIRFKNHFVIQEVEEVLRLILMEIEKIKTSISSNRKY</sequence>
<reference evidence="2 3" key="1">
    <citation type="submission" date="2017-05" db="EMBL/GenBank/DDBJ databases">
        <authorList>
            <person name="Varghese N."/>
            <person name="Submissions S."/>
        </authorList>
    </citation>
    <scope>NUCLEOTIDE SEQUENCE [LARGE SCALE GENOMIC DNA]</scope>
    <source>
        <strain evidence="2 3">DSM 15360</strain>
    </source>
</reference>
<dbReference type="PANTHER" id="PTHR38590:SF1">
    <property type="entry name" value="BLL0828 PROTEIN"/>
    <property type="match status" value="1"/>
</dbReference>
<keyword evidence="3" id="KW-1185">Reference proteome</keyword>
<proteinExistence type="predicted"/>
<keyword evidence="2" id="KW-0378">Hydrolase</keyword>
<dbReference type="InterPro" id="IPR007569">
    <property type="entry name" value="DUF559"/>
</dbReference>
<keyword evidence="2" id="KW-0540">Nuclease</keyword>
<dbReference type="Gene3D" id="3.40.960.10">
    <property type="entry name" value="VSR Endonuclease"/>
    <property type="match status" value="1"/>
</dbReference>
<protein>
    <submittedName>
        <fullName evidence="2">Very-short-patch-repair endonuclease</fullName>
    </submittedName>
</protein>
<gene>
    <name evidence="2" type="ORF">SAMN06265367_10346</name>
</gene>
<accession>A0ABY1NW54</accession>
<organism evidence="2 3">
    <name type="scientific">Algoriphagus winogradskyi</name>
    <dbReference type="NCBI Taxonomy" id="237017"/>
    <lineage>
        <taxon>Bacteria</taxon>
        <taxon>Pseudomonadati</taxon>
        <taxon>Bacteroidota</taxon>
        <taxon>Cytophagia</taxon>
        <taxon>Cytophagales</taxon>
        <taxon>Cyclobacteriaceae</taxon>
        <taxon>Algoriphagus</taxon>
    </lineage>
</organism>
<dbReference type="CDD" id="cd01038">
    <property type="entry name" value="Endonuclease_DUF559"/>
    <property type="match status" value="1"/>
</dbReference>
<dbReference type="RefSeq" id="WP_283412582.1">
    <property type="nucleotide sequence ID" value="NZ_FXUA01000003.1"/>
</dbReference>
<evidence type="ECO:0000313" key="3">
    <source>
        <dbReference type="Proteomes" id="UP001157915"/>
    </source>
</evidence>
<dbReference type="EMBL" id="FXUA01000003">
    <property type="protein sequence ID" value="SMP19888.1"/>
    <property type="molecule type" value="Genomic_DNA"/>
</dbReference>
<dbReference type="Pfam" id="PF04480">
    <property type="entry name" value="DUF559"/>
    <property type="match status" value="1"/>
</dbReference>
<name>A0ABY1NW54_9BACT</name>
<feature type="domain" description="DUF559" evidence="1">
    <location>
        <begin position="11"/>
        <end position="116"/>
    </location>
</feature>
<dbReference type="SUPFAM" id="SSF52980">
    <property type="entry name" value="Restriction endonuclease-like"/>
    <property type="match status" value="1"/>
</dbReference>
<dbReference type="InterPro" id="IPR011335">
    <property type="entry name" value="Restrct_endonuc-II-like"/>
</dbReference>
<dbReference type="Proteomes" id="UP001157915">
    <property type="component" value="Unassembled WGS sequence"/>
</dbReference>
<comment type="caution">
    <text evidence="2">The sequence shown here is derived from an EMBL/GenBank/DDBJ whole genome shotgun (WGS) entry which is preliminary data.</text>
</comment>
<evidence type="ECO:0000259" key="1">
    <source>
        <dbReference type="Pfam" id="PF04480"/>
    </source>
</evidence>
<keyword evidence="2" id="KW-0255">Endonuclease</keyword>
<dbReference type="InterPro" id="IPR047216">
    <property type="entry name" value="Endonuclease_DUF559_bact"/>
</dbReference>
<dbReference type="PANTHER" id="PTHR38590">
    <property type="entry name" value="BLL0828 PROTEIN"/>
    <property type="match status" value="1"/>
</dbReference>
<evidence type="ECO:0000313" key="2">
    <source>
        <dbReference type="EMBL" id="SMP19888.1"/>
    </source>
</evidence>
<dbReference type="GO" id="GO:0004519">
    <property type="term" value="F:endonuclease activity"/>
    <property type="evidence" value="ECO:0007669"/>
    <property type="project" value="UniProtKB-KW"/>
</dbReference>